<sequence>MEDFNEWSREGGTLTFANITTISNLANI</sequence>
<protein>
    <submittedName>
        <fullName evidence="1">Uncharacterized protein</fullName>
    </submittedName>
</protein>
<proteinExistence type="predicted"/>
<accession>A0AAN8T8Y2</accession>
<dbReference type="Proteomes" id="UP001371456">
    <property type="component" value="Unassembled WGS sequence"/>
</dbReference>
<name>A0AAN8T8Y2_SOLBU</name>
<evidence type="ECO:0000313" key="1">
    <source>
        <dbReference type="EMBL" id="KAK6780886.1"/>
    </source>
</evidence>
<gene>
    <name evidence="1" type="ORF">RDI58_023070</name>
</gene>
<reference evidence="1 2" key="1">
    <citation type="submission" date="2024-02" db="EMBL/GenBank/DDBJ databases">
        <title>de novo genome assembly of Solanum bulbocastanum strain 11H21.</title>
        <authorList>
            <person name="Hosaka A.J."/>
        </authorList>
    </citation>
    <scope>NUCLEOTIDE SEQUENCE [LARGE SCALE GENOMIC DNA]</scope>
    <source>
        <tissue evidence="1">Young leaves</tissue>
    </source>
</reference>
<organism evidence="1 2">
    <name type="scientific">Solanum bulbocastanum</name>
    <name type="common">Wild potato</name>
    <dbReference type="NCBI Taxonomy" id="147425"/>
    <lineage>
        <taxon>Eukaryota</taxon>
        <taxon>Viridiplantae</taxon>
        <taxon>Streptophyta</taxon>
        <taxon>Embryophyta</taxon>
        <taxon>Tracheophyta</taxon>
        <taxon>Spermatophyta</taxon>
        <taxon>Magnoliopsida</taxon>
        <taxon>eudicotyledons</taxon>
        <taxon>Gunneridae</taxon>
        <taxon>Pentapetalae</taxon>
        <taxon>asterids</taxon>
        <taxon>lamiids</taxon>
        <taxon>Solanales</taxon>
        <taxon>Solanaceae</taxon>
        <taxon>Solanoideae</taxon>
        <taxon>Solaneae</taxon>
        <taxon>Solanum</taxon>
    </lineage>
</organism>
<dbReference type="AlphaFoldDB" id="A0AAN8T8Y2"/>
<evidence type="ECO:0000313" key="2">
    <source>
        <dbReference type="Proteomes" id="UP001371456"/>
    </source>
</evidence>
<dbReference type="EMBL" id="JBANQN010000009">
    <property type="protein sequence ID" value="KAK6780886.1"/>
    <property type="molecule type" value="Genomic_DNA"/>
</dbReference>
<keyword evidence="2" id="KW-1185">Reference proteome</keyword>
<comment type="caution">
    <text evidence="1">The sequence shown here is derived from an EMBL/GenBank/DDBJ whole genome shotgun (WGS) entry which is preliminary data.</text>
</comment>